<keyword evidence="2" id="KW-1185">Reference proteome</keyword>
<comment type="caution">
    <text evidence="1">The sequence shown here is derived from an EMBL/GenBank/DDBJ whole genome shotgun (WGS) entry which is preliminary data.</text>
</comment>
<dbReference type="AlphaFoldDB" id="A0A5C5WGW6"/>
<dbReference type="EMBL" id="SJPI01000003">
    <property type="protein sequence ID" value="TWT49243.1"/>
    <property type="molecule type" value="Genomic_DNA"/>
</dbReference>
<evidence type="ECO:0000313" key="2">
    <source>
        <dbReference type="Proteomes" id="UP000316598"/>
    </source>
</evidence>
<reference evidence="1 2" key="1">
    <citation type="submission" date="2019-02" db="EMBL/GenBank/DDBJ databases">
        <title>Deep-cultivation of Planctomycetes and their phenomic and genomic characterization uncovers novel biology.</title>
        <authorList>
            <person name="Wiegand S."/>
            <person name="Jogler M."/>
            <person name="Boedeker C."/>
            <person name="Pinto D."/>
            <person name="Vollmers J."/>
            <person name="Rivas-Marin E."/>
            <person name="Kohn T."/>
            <person name="Peeters S.H."/>
            <person name="Heuer A."/>
            <person name="Rast P."/>
            <person name="Oberbeckmann S."/>
            <person name="Bunk B."/>
            <person name="Jeske O."/>
            <person name="Meyerdierks A."/>
            <person name="Storesund J.E."/>
            <person name="Kallscheuer N."/>
            <person name="Luecker S."/>
            <person name="Lage O.M."/>
            <person name="Pohl T."/>
            <person name="Merkel B.J."/>
            <person name="Hornburger P."/>
            <person name="Mueller R.-W."/>
            <person name="Bruemmer F."/>
            <person name="Labrenz M."/>
            <person name="Spormann A.M."/>
            <person name="Op Den Camp H."/>
            <person name="Overmann J."/>
            <person name="Amann R."/>
            <person name="Jetten M.S.M."/>
            <person name="Mascher T."/>
            <person name="Medema M.H."/>
            <person name="Devos D.P."/>
            <person name="Kaster A.-K."/>
            <person name="Ovreas L."/>
            <person name="Rohde M."/>
            <person name="Galperin M.Y."/>
            <person name="Jogler C."/>
        </authorList>
    </citation>
    <scope>NUCLEOTIDE SEQUENCE [LARGE SCALE GENOMIC DNA]</scope>
    <source>
        <strain evidence="1 2">Pla22</strain>
    </source>
</reference>
<name>A0A5C5WGW6_9BACT</name>
<protein>
    <recommendedName>
        <fullName evidence="3">Helix-turn-helix domain protein</fullName>
    </recommendedName>
</protein>
<dbReference type="Proteomes" id="UP000316598">
    <property type="component" value="Unassembled WGS sequence"/>
</dbReference>
<accession>A0A5C5WGW6</accession>
<evidence type="ECO:0008006" key="3">
    <source>
        <dbReference type="Google" id="ProtNLM"/>
    </source>
</evidence>
<proteinExistence type="predicted"/>
<organism evidence="1 2">
    <name type="scientific">Rubripirellula amarantea</name>
    <dbReference type="NCBI Taxonomy" id="2527999"/>
    <lineage>
        <taxon>Bacteria</taxon>
        <taxon>Pseudomonadati</taxon>
        <taxon>Planctomycetota</taxon>
        <taxon>Planctomycetia</taxon>
        <taxon>Pirellulales</taxon>
        <taxon>Pirellulaceae</taxon>
        <taxon>Rubripirellula</taxon>
    </lineage>
</organism>
<gene>
    <name evidence="1" type="ORF">Pla22_44350</name>
</gene>
<sequence length="107" mass="11186">MTPKMKGANVSDMLLRDTDPDELVAAIAKAVAIALASTLEASREPLIVDGNEMARLASVSSATLDRLRRSGSIPSFLVGSSRRYQPDEVIAALIEASASNIGGDSRG</sequence>
<evidence type="ECO:0000313" key="1">
    <source>
        <dbReference type="EMBL" id="TWT49243.1"/>
    </source>
</evidence>